<evidence type="ECO:0000256" key="1">
    <source>
        <dbReference type="ARBA" id="ARBA00022737"/>
    </source>
</evidence>
<dbReference type="InterPro" id="IPR001119">
    <property type="entry name" value="SLH_dom"/>
</dbReference>
<sequence length="448" mass="51480">MKKIKKIILVALILTLMLSSFVNAQQPQKMTRVSFVKEIIKVIDVKIEQGSKSPFKDITKKEDIPYLSAAFNKNIISGDRGKFNPEGFVTKEQAVVMLVRALGVLNINQDEASKAEINFSDANKISGWARPYVTYAVKYGLIDDSQGKFEPQKGVTKSESEEMLNKFKETFVREGLTAAQILELADNKLKDYDTYKFKGSIGMKENVKLPTGKEELTVMKIEQDGIFEAPGTVYTISKNTTNIEGKLIEEVSEVYIKDRVMYIRIGQDQGWIKMDLSTMMMQVGSITGIRNTQEGLPQFSKEQLEAVGMYARYGDDIEIDGEKYYVIKVDLDSRAFMEMYNKVMDETFKYMFEGEIWEETRKTQGFPEGMEEETFKAIVRSAAEQVLKNTDIKMMQEYYIHRENKHYSKLIIKQHINMDFMEVETKVDIDGQYEYYGFGEDVVFPEIS</sequence>
<keyword evidence="5" id="KW-1185">Reference proteome</keyword>
<reference evidence="4 5" key="1">
    <citation type="submission" date="2021-06" db="EMBL/GenBank/DDBJ databases">
        <authorList>
            <person name="Sun Q."/>
            <person name="Li D."/>
        </authorList>
    </citation>
    <scope>NUCLEOTIDE SEQUENCE [LARGE SCALE GENOMIC DNA]</scope>
    <source>
        <strain evidence="4 5">MSJ-5</strain>
    </source>
</reference>
<feature type="domain" description="SLH" evidence="3">
    <location>
        <begin position="50"/>
        <end position="112"/>
    </location>
</feature>
<organism evidence="4 5">
    <name type="scientific">Alkaliphilus flagellatus</name>
    <dbReference type="NCBI Taxonomy" id="2841507"/>
    <lineage>
        <taxon>Bacteria</taxon>
        <taxon>Bacillati</taxon>
        <taxon>Bacillota</taxon>
        <taxon>Clostridia</taxon>
        <taxon>Peptostreptococcales</taxon>
        <taxon>Natronincolaceae</taxon>
        <taxon>Alkaliphilus</taxon>
    </lineage>
</organism>
<name>A0ABS6G1Y2_9FIRM</name>
<keyword evidence="2" id="KW-0732">Signal</keyword>
<gene>
    <name evidence="4" type="ORF">KQI88_08620</name>
</gene>
<protein>
    <submittedName>
        <fullName evidence="4">S-layer homology domain-containing protein</fullName>
    </submittedName>
</protein>
<feature type="domain" description="SLH" evidence="3">
    <location>
        <begin position="116"/>
        <end position="178"/>
    </location>
</feature>
<evidence type="ECO:0000256" key="2">
    <source>
        <dbReference type="SAM" id="SignalP"/>
    </source>
</evidence>
<dbReference type="RefSeq" id="WP_216416269.1">
    <property type="nucleotide sequence ID" value="NZ_JAHLQK010000003.1"/>
</dbReference>
<comment type="caution">
    <text evidence="4">The sequence shown here is derived from an EMBL/GenBank/DDBJ whole genome shotgun (WGS) entry which is preliminary data.</text>
</comment>
<evidence type="ECO:0000259" key="3">
    <source>
        <dbReference type="PROSITE" id="PS51272"/>
    </source>
</evidence>
<feature type="chain" id="PRO_5045089488" evidence="2">
    <location>
        <begin position="25"/>
        <end position="448"/>
    </location>
</feature>
<dbReference type="Pfam" id="PF00395">
    <property type="entry name" value="SLH"/>
    <property type="match status" value="2"/>
</dbReference>
<feature type="signal peptide" evidence="2">
    <location>
        <begin position="1"/>
        <end position="24"/>
    </location>
</feature>
<dbReference type="PROSITE" id="PS51272">
    <property type="entry name" value="SLH"/>
    <property type="match status" value="2"/>
</dbReference>
<proteinExistence type="predicted"/>
<evidence type="ECO:0000313" key="5">
    <source>
        <dbReference type="Proteomes" id="UP000779508"/>
    </source>
</evidence>
<dbReference type="EMBL" id="JAHLQK010000003">
    <property type="protein sequence ID" value="MBU5676478.1"/>
    <property type="molecule type" value="Genomic_DNA"/>
</dbReference>
<keyword evidence="1" id="KW-0677">Repeat</keyword>
<dbReference type="Proteomes" id="UP000779508">
    <property type="component" value="Unassembled WGS sequence"/>
</dbReference>
<evidence type="ECO:0000313" key="4">
    <source>
        <dbReference type="EMBL" id="MBU5676478.1"/>
    </source>
</evidence>
<accession>A0ABS6G1Y2</accession>